<evidence type="ECO:0000256" key="4">
    <source>
        <dbReference type="SAM" id="Coils"/>
    </source>
</evidence>
<feature type="coiled-coil region" evidence="4">
    <location>
        <begin position="463"/>
        <end position="511"/>
    </location>
</feature>
<keyword evidence="10" id="KW-1185">Reference proteome</keyword>
<feature type="domain" description="Nucleoprotein TPR/MPL1" evidence="6">
    <location>
        <begin position="174"/>
        <end position="248"/>
    </location>
</feature>
<organism>
    <name type="scientific">Ixodes scapularis</name>
    <name type="common">Black-legged tick</name>
    <name type="synonym">Deer tick</name>
    <dbReference type="NCBI Taxonomy" id="6945"/>
    <lineage>
        <taxon>Eukaryota</taxon>
        <taxon>Metazoa</taxon>
        <taxon>Ecdysozoa</taxon>
        <taxon>Arthropoda</taxon>
        <taxon>Chelicerata</taxon>
        <taxon>Arachnida</taxon>
        <taxon>Acari</taxon>
        <taxon>Parasitiformes</taxon>
        <taxon>Ixodida</taxon>
        <taxon>Ixodoidea</taxon>
        <taxon>Ixodidae</taxon>
        <taxon>Ixodinae</taxon>
        <taxon>Ixodes</taxon>
    </lineage>
</organism>
<dbReference type="VEuPathDB" id="VectorBase:ISCP_009397"/>
<evidence type="ECO:0000259" key="7">
    <source>
        <dbReference type="Pfam" id="PF25785"/>
    </source>
</evidence>
<feature type="region of interest" description="Disordered" evidence="5">
    <location>
        <begin position="634"/>
        <end position="668"/>
    </location>
</feature>
<sequence>MADLVTLSSVLEADEIQKLDADCRTKLEDFVTGSLRNVEALREENAQLKARCEHSAFQLESALADHSQQLVASSEAQDQLKKEVADLNAKLGRCQVELQESKTTLAATKADLELTVKKLDQVSREKQELVGKLEKSAEEAASLNETVKKLTEELAASNRQHRDQMVRLEELQLKETTSQHTERHLRQERDLLEKRAAELSEELHQSKQEVVQLRRDKTGVAMELQAQLDEQKEAVRVLQTQLESWKSSSLEKDARAEAQAARVRELQEAYANLEERFGQELKAQAKLTDLYKEADAAGKARVQELVSTLGEMQQLLVQTQERVKEREAALEQNHARAQELLEQRDRACEQLTKELELANSLLQDKVGANGRDLETLFPAASATSRALGSGLSLTELVGEHFQQQQQLRLAFRERDALRQQLDELSREVADRVPLVSRHMEEYDKALQSVGSLREQLTTALVEQERLIQERDEARRVLAHAERQSQRWQMQCQDLSKQVRALLKEVEDARSGYAVRAQEQEISSSEEGTPLSAEEVISKHLVSFRDIEELQHKNVELLAVVRELSKKQEDEEKRAAEDRAGELRAKYDSVMAQLQELEQEQSRQVALVASLAQQRDMYRALVVQKNIKLPPELSSFEPLMMSTPSGARPPPRTSPERAEAQPGNGAVDEKAALAELQQEFDTFKKEMGENHRQVSRWPPRCRLEGVAAF</sequence>
<evidence type="ECO:0007829" key="11">
    <source>
        <dbReference type="PeptideAtlas" id="B7P2K8"/>
    </source>
</evidence>
<dbReference type="Pfam" id="PF25481">
    <property type="entry name" value="Nucleoprot-TPR"/>
    <property type="match status" value="1"/>
</dbReference>
<dbReference type="VEuPathDB" id="VectorBase:ISCW000869"/>
<dbReference type="Proteomes" id="UP000001555">
    <property type="component" value="Unassembled WGS sequence"/>
</dbReference>
<dbReference type="AlphaFoldDB" id="B7P2K8"/>
<evidence type="ECO:0000256" key="3">
    <source>
        <dbReference type="ARBA" id="ARBA00023242"/>
    </source>
</evidence>
<dbReference type="STRING" id="6945.B7P2K8"/>
<dbReference type="Pfam" id="PF25785">
    <property type="entry name" value="TPR"/>
    <property type="match status" value="1"/>
</dbReference>
<keyword evidence="2 4" id="KW-0175">Coiled coil</keyword>
<evidence type="ECO:0000256" key="5">
    <source>
        <dbReference type="SAM" id="MobiDB-lite"/>
    </source>
</evidence>
<dbReference type="EMBL" id="ABJB010437804">
    <property type="status" value="NOT_ANNOTATED_CDS"/>
    <property type="molecule type" value="Genomic_DNA"/>
</dbReference>
<dbReference type="InterPro" id="IPR057974">
    <property type="entry name" value="NUA/TPR/MLP1-2-like_dom"/>
</dbReference>
<evidence type="ECO:0000259" key="6">
    <source>
        <dbReference type="Pfam" id="PF25481"/>
    </source>
</evidence>
<gene>
    <name evidence="8" type="ORF">IscW_ISCW000869</name>
</gene>
<keyword evidence="3" id="KW-0539">Nucleus</keyword>
<dbReference type="OrthoDB" id="6516990at2759"/>
<dbReference type="InterPro" id="IPR057577">
    <property type="entry name" value="Nucleoprot-TPR/MLP1_dom"/>
</dbReference>
<dbReference type="FunCoup" id="B7P2K8">
    <property type="interactions" value="37"/>
</dbReference>
<comment type="subcellular location">
    <subcellularLocation>
        <location evidence="1">Nucleus</location>
    </subcellularLocation>
</comment>
<protein>
    <submittedName>
        <fullName evidence="8 9">Centrosomal protein, putative</fullName>
    </submittedName>
</protein>
<dbReference type="PANTHER" id="PTHR18898:SF2">
    <property type="entry name" value="NUCLEOPROTEIN TPR"/>
    <property type="match status" value="1"/>
</dbReference>
<accession>B7P2K8</accession>
<proteinExistence type="evidence at protein level"/>
<evidence type="ECO:0000256" key="2">
    <source>
        <dbReference type="ARBA" id="ARBA00023054"/>
    </source>
</evidence>
<feature type="coiled-coil region" evidence="4">
    <location>
        <begin position="546"/>
        <end position="613"/>
    </location>
</feature>
<feature type="coiled-coil region" evidence="4">
    <location>
        <begin position="320"/>
        <end position="361"/>
    </location>
</feature>
<keyword evidence="11" id="KW-1267">Proteomics identification</keyword>
<feature type="domain" description="NUA/TPR/MLP1-2-like" evidence="7">
    <location>
        <begin position="471"/>
        <end position="572"/>
    </location>
</feature>
<dbReference type="VEuPathDB" id="VectorBase:ISCI000869"/>
<dbReference type="PANTHER" id="PTHR18898">
    <property type="entry name" value="NUCLEOPROTEIN TPR-RELATED"/>
    <property type="match status" value="1"/>
</dbReference>
<reference evidence="9" key="2">
    <citation type="submission" date="2020-05" db="UniProtKB">
        <authorList>
            <consortium name="EnsemblMetazoa"/>
        </authorList>
    </citation>
    <scope>IDENTIFICATION</scope>
    <source>
        <strain evidence="9">wikel</strain>
    </source>
</reference>
<dbReference type="InParanoid" id="B7P2K8"/>
<dbReference type="EnsemblMetazoa" id="ISCW000869-RA">
    <property type="protein sequence ID" value="ISCW000869-PA"/>
    <property type="gene ID" value="ISCW000869"/>
</dbReference>
<evidence type="ECO:0000313" key="9">
    <source>
        <dbReference type="EnsemblMetazoa" id="ISCW000869-PA"/>
    </source>
</evidence>
<reference evidence="8 10" key="1">
    <citation type="submission" date="2008-03" db="EMBL/GenBank/DDBJ databases">
        <title>Annotation of Ixodes scapularis.</title>
        <authorList>
            <consortium name="Ixodes scapularis Genome Project Consortium"/>
            <person name="Caler E."/>
            <person name="Hannick L.I."/>
            <person name="Bidwell S."/>
            <person name="Joardar V."/>
            <person name="Thiagarajan M."/>
            <person name="Amedeo P."/>
            <person name="Galinsky K.J."/>
            <person name="Schobel S."/>
            <person name="Inman J."/>
            <person name="Hostetler J."/>
            <person name="Miller J."/>
            <person name="Hammond M."/>
            <person name="Megy K."/>
            <person name="Lawson D."/>
            <person name="Kodira C."/>
            <person name="Sutton G."/>
            <person name="Meyer J."/>
            <person name="Hill C.A."/>
            <person name="Birren B."/>
            <person name="Nene V."/>
            <person name="Collins F."/>
            <person name="Alarcon-Chaidez F."/>
            <person name="Wikel S."/>
            <person name="Strausberg R."/>
        </authorList>
    </citation>
    <scope>NUCLEOTIDE SEQUENCE [LARGE SCALE GENOMIC DNA]</scope>
    <source>
        <strain evidence="10">Wikel</strain>
        <strain evidence="8">Wikel colony</strain>
    </source>
</reference>
<evidence type="ECO:0000256" key="1">
    <source>
        <dbReference type="ARBA" id="ARBA00004123"/>
    </source>
</evidence>
<name>B7P2K8_IXOSC</name>
<evidence type="ECO:0000313" key="8">
    <source>
        <dbReference type="EMBL" id="EEC00830.1"/>
    </source>
</evidence>
<dbReference type="PaxDb" id="6945-B7P2K8"/>
<feature type="coiled-coil region" evidence="4">
    <location>
        <begin position="31"/>
        <end position="283"/>
    </location>
</feature>
<evidence type="ECO:0000313" key="10">
    <source>
        <dbReference type="Proteomes" id="UP000001555"/>
    </source>
</evidence>
<dbReference type="EMBL" id="ABJB010002499">
    <property type="status" value="NOT_ANNOTATED_CDS"/>
    <property type="molecule type" value="Genomic_DNA"/>
</dbReference>
<dbReference type="EMBL" id="DS622764">
    <property type="protein sequence ID" value="EEC00830.1"/>
    <property type="molecule type" value="Genomic_DNA"/>
</dbReference>
<dbReference type="EMBL" id="ABJB010148090">
    <property type="status" value="NOT_ANNOTATED_CDS"/>
    <property type="molecule type" value="Genomic_DNA"/>
</dbReference>
<dbReference type="HOGENOM" id="CLU_389948_0_0_1"/>